<reference evidence="1 2" key="1">
    <citation type="submission" date="2018-10" db="EMBL/GenBank/DDBJ databases">
        <title>Sequencing the genomes of 1000 actinobacteria strains.</title>
        <authorList>
            <person name="Klenk H.-P."/>
        </authorList>
    </citation>
    <scope>NUCLEOTIDE SEQUENCE [LARGE SCALE GENOMIC DNA]</scope>
    <source>
        <strain evidence="1 2">DSM 45119</strain>
    </source>
</reference>
<dbReference type="EMBL" id="RBXX01000002">
    <property type="protein sequence ID" value="RKT82102.1"/>
    <property type="molecule type" value="Genomic_DNA"/>
</dbReference>
<organism evidence="1 2">
    <name type="scientific">Saccharopolyspora antimicrobica</name>
    <dbReference type="NCBI Taxonomy" id="455193"/>
    <lineage>
        <taxon>Bacteria</taxon>
        <taxon>Bacillati</taxon>
        <taxon>Actinomycetota</taxon>
        <taxon>Actinomycetes</taxon>
        <taxon>Pseudonocardiales</taxon>
        <taxon>Pseudonocardiaceae</taxon>
        <taxon>Saccharopolyspora</taxon>
    </lineage>
</organism>
<proteinExistence type="predicted"/>
<sequence>MRLRKVSGCDNDNCPAVYISDRGTAVVQGAHVPNAEGLTLGEGETAVELPPEIVLAAVQALQGARK</sequence>
<comment type="caution">
    <text evidence="1">The sequence shown here is derived from an EMBL/GenBank/DDBJ whole genome shotgun (WGS) entry which is preliminary data.</text>
</comment>
<dbReference type="Proteomes" id="UP000270697">
    <property type="component" value="Unassembled WGS sequence"/>
</dbReference>
<accession>A0ABX9T506</accession>
<evidence type="ECO:0008006" key="3">
    <source>
        <dbReference type="Google" id="ProtNLM"/>
    </source>
</evidence>
<evidence type="ECO:0000313" key="1">
    <source>
        <dbReference type="EMBL" id="RKT82102.1"/>
    </source>
</evidence>
<evidence type="ECO:0000313" key="2">
    <source>
        <dbReference type="Proteomes" id="UP000270697"/>
    </source>
</evidence>
<keyword evidence="2" id="KW-1185">Reference proteome</keyword>
<protein>
    <recommendedName>
        <fullName evidence="3">DUF397 domain-containing protein</fullName>
    </recommendedName>
</protein>
<name>A0ABX9T506_9PSEU</name>
<gene>
    <name evidence="1" type="ORF">ATL45_0345</name>
</gene>